<dbReference type="InterPro" id="IPR036388">
    <property type="entry name" value="WH-like_DNA-bd_sf"/>
</dbReference>
<evidence type="ECO:0000313" key="1">
    <source>
        <dbReference type="EMBL" id="KUG25495.1"/>
    </source>
</evidence>
<proteinExistence type="predicted"/>
<name>A0A0W8FX40_9ZZZZ</name>
<gene>
    <name evidence="1" type="ORF">ASZ90_004678</name>
</gene>
<protein>
    <submittedName>
        <fullName evidence="1">Uncharacterized protein</fullName>
    </submittedName>
</protein>
<dbReference type="InterPro" id="IPR013324">
    <property type="entry name" value="RNA_pol_sigma_r3/r4-like"/>
</dbReference>
<dbReference type="SUPFAM" id="SSF88659">
    <property type="entry name" value="Sigma3 and sigma4 domains of RNA polymerase sigma factors"/>
    <property type="match status" value="1"/>
</dbReference>
<reference evidence="1" key="1">
    <citation type="journal article" date="2015" name="Proc. Natl. Acad. Sci. U.S.A.">
        <title>Networks of energetic and metabolic interactions define dynamics in microbial communities.</title>
        <authorList>
            <person name="Embree M."/>
            <person name="Liu J.K."/>
            <person name="Al-Bassam M.M."/>
            <person name="Zengler K."/>
        </authorList>
    </citation>
    <scope>NUCLEOTIDE SEQUENCE</scope>
</reference>
<dbReference type="AlphaFoldDB" id="A0A0W8FX40"/>
<sequence>MGDFLDKFKASLENGDYYNWIKFEQSYLAGFGIKHQFEKGETIDKIYEKIEKGDITFKNDVNFNSFMVMQIKSVVANHMKRLKNHFDGYMDHDELDIYKSKNGELTEAEIKLIEKNHDLRSFENTVYDVILKNDEEASICLMLKGEGKQVKEIAQEMNMTETDVNNALRRAHYKLDKYLPDEFKKMRRNN</sequence>
<dbReference type="EMBL" id="LNQE01000673">
    <property type="protein sequence ID" value="KUG25495.1"/>
    <property type="molecule type" value="Genomic_DNA"/>
</dbReference>
<comment type="caution">
    <text evidence="1">The sequence shown here is derived from an EMBL/GenBank/DDBJ whole genome shotgun (WGS) entry which is preliminary data.</text>
</comment>
<dbReference type="Gene3D" id="1.10.10.10">
    <property type="entry name" value="Winged helix-like DNA-binding domain superfamily/Winged helix DNA-binding domain"/>
    <property type="match status" value="1"/>
</dbReference>
<organism evidence="1">
    <name type="scientific">hydrocarbon metagenome</name>
    <dbReference type="NCBI Taxonomy" id="938273"/>
    <lineage>
        <taxon>unclassified sequences</taxon>
        <taxon>metagenomes</taxon>
        <taxon>ecological metagenomes</taxon>
    </lineage>
</organism>
<accession>A0A0W8FX40</accession>